<dbReference type="AlphaFoldDB" id="A0AAV7KBZ1"/>
<proteinExistence type="predicted"/>
<gene>
    <name evidence="1" type="ORF">LOD99_15391</name>
</gene>
<organism evidence="1 2">
    <name type="scientific">Oopsacas minuta</name>
    <dbReference type="NCBI Taxonomy" id="111878"/>
    <lineage>
        <taxon>Eukaryota</taxon>
        <taxon>Metazoa</taxon>
        <taxon>Porifera</taxon>
        <taxon>Hexactinellida</taxon>
        <taxon>Hexasterophora</taxon>
        <taxon>Lyssacinosida</taxon>
        <taxon>Leucopsacidae</taxon>
        <taxon>Oopsacas</taxon>
    </lineage>
</organism>
<dbReference type="EMBL" id="JAKMXF010000088">
    <property type="protein sequence ID" value="KAI6658591.1"/>
    <property type="molecule type" value="Genomic_DNA"/>
</dbReference>
<sequence>MSESYFLQLYQPFNPVWSYEIANKHISNLLTVVKRKMAKLSPVLILQRHVRGWLVRKNIPIETGIILNRIKHNLYKWFRPFPWKPSNMPNMKDPSYWFMLKALQAPPPTAQTTFLPPLLEQTNIDFSKLATSINRKLQNQSIRRFERKFSQGSQSGKTVSTLTSHSITSDHVAKRYSRTYAMFLQLQKLKSNSWRLLNASAPTFGHLYKSSSNKHRKRLRRLSQGSMNISETTSQYDDVSSVVFRDQYGLVSRREPIISLDLYREMLFNRRDTGTEIRQAAEDIHDLQRFYSKSNVQKILKKPPEGISTDPPMNVRQLECIMKRAAGNKNRQKEFKERRENVEKIKEQSQLGKIGAEVWREKSRDTLNQLGRRKFEENKEFSDRIKLEEAEANKLRVQTAREHQLQAKEKRAKLIEATINSSNTKEAKLLLSDEVNSKILKEITTKRLQVEKAKNTERQSIQKILQKSIDRTRKIQSIRVVEKEQLIEKMIIADNKRQLDNKQRIKNVKTPNENEILWTREGITPSYHLPKGGSISPICGRNSIQIKCGAQINLASLQTGTET</sequence>
<keyword evidence="2" id="KW-1185">Reference proteome</keyword>
<dbReference type="Proteomes" id="UP001165289">
    <property type="component" value="Unassembled WGS sequence"/>
</dbReference>
<comment type="caution">
    <text evidence="1">The sequence shown here is derived from an EMBL/GenBank/DDBJ whole genome shotgun (WGS) entry which is preliminary data.</text>
</comment>
<evidence type="ECO:0000313" key="2">
    <source>
        <dbReference type="Proteomes" id="UP001165289"/>
    </source>
</evidence>
<reference evidence="1 2" key="1">
    <citation type="journal article" date="2023" name="BMC Biol.">
        <title>The compact genome of the sponge Oopsacas minuta (Hexactinellida) is lacking key metazoan core genes.</title>
        <authorList>
            <person name="Santini S."/>
            <person name="Schenkelaars Q."/>
            <person name="Jourda C."/>
            <person name="Duchesne M."/>
            <person name="Belahbib H."/>
            <person name="Rocher C."/>
            <person name="Selva M."/>
            <person name="Riesgo A."/>
            <person name="Vervoort M."/>
            <person name="Leys S.P."/>
            <person name="Kodjabachian L."/>
            <person name="Le Bivic A."/>
            <person name="Borchiellini C."/>
            <person name="Claverie J.M."/>
            <person name="Renard E."/>
        </authorList>
    </citation>
    <scope>NUCLEOTIDE SEQUENCE [LARGE SCALE GENOMIC DNA]</scope>
    <source>
        <strain evidence="1">SPO-2</strain>
    </source>
</reference>
<protein>
    <submittedName>
        <fullName evidence="1">Leucine-rich repeat and IQ domain-containing protein 3</fullName>
    </submittedName>
</protein>
<evidence type="ECO:0000313" key="1">
    <source>
        <dbReference type="EMBL" id="KAI6658591.1"/>
    </source>
</evidence>
<accession>A0AAV7KBZ1</accession>
<name>A0AAV7KBZ1_9METZ</name>